<proteinExistence type="predicted"/>
<keyword evidence="3" id="KW-1003">Cell membrane</keyword>
<name>A0A9P6GE17_9PLEO</name>
<evidence type="ECO:0000256" key="1">
    <source>
        <dbReference type="ARBA" id="ARBA00004651"/>
    </source>
</evidence>
<dbReference type="PANTHER" id="PTHR33281:SF19">
    <property type="entry name" value="VOLTAGE-DEPENDENT ANION CHANNEL-FORMING PROTEIN YNEE"/>
    <property type="match status" value="1"/>
</dbReference>
<dbReference type="AlphaFoldDB" id="A0A9P6GE17"/>
<accession>A0A9P6GE17</accession>
<dbReference type="GO" id="GO:0005254">
    <property type="term" value="F:chloride channel activity"/>
    <property type="evidence" value="ECO:0007669"/>
    <property type="project" value="InterPro"/>
</dbReference>
<keyword evidence="9" id="KW-1185">Reference proteome</keyword>
<dbReference type="Pfam" id="PF25539">
    <property type="entry name" value="Bestrophin_2"/>
    <property type="match status" value="1"/>
</dbReference>
<dbReference type="PANTHER" id="PTHR33281">
    <property type="entry name" value="UPF0187 PROTEIN YNEE"/>
    <property type="match status" value="1"/>
</dbReference>
<gene>
    <name evidence="8" type="ORF">PMIN01_09342</name>
</gene>
<evidence type="ECO:0000313" key="9">
    <source>
        <dbReference type="Proteomes" id="UP000756921"/>
    </source>
</evidence>
<keyword evidence="4" id="KW-0812">Transmembrane</keyword>
<keyword evidence="7" id="KW-0472">Membrane</keyword>
<evidence type="ECO:0000256" key="7">
    <source>
        <dbReference type="ARBA" id="ARBA00023136"/>
    </source>
</evidence>
<organism evidence="8 9">
    <name type="scientific">Paraphaeosphaeria minitans</name>
    <dbReference type="NCBI Taxonomy" id="565426"/>
    <lineage>
        <taxon>Eukaryota</taxon>
        <taxon>Fungi</taxon>
        <taxon>Dikarya</taxon>
        <taxon>Ascomycota</taxon>
        <taxon>Pezizomycotina</taxon>
        <taxon>Dothideomycetes</taxon>
        <taxon>Pleosporomycetidae</taxon>
        <taxon>Pleosporales</taxon>
        <taxon>Massarineae</taxon>
        <taxon>Didymosphaeriaceae</taxon>
        <taxon>Paraphaeosphaeria</taxon>
    </lineage>
</organism>
<comment type="caution">
    <text evidence="8">The sequence shown here is derived from an EMBL/GenBank/DDBJ whole genome shotgun (WGS) entry which is preliminary data.</text>
</comment>
<sequence>MRATSRPLRSFRTATWTLAVFGLAPANRERRRRVVLASGTVNAMMEAFEHSSLQSSFIARIRGAARRQWFWEPTRIVSIRGMRIGSKDVAPCLRGIEAGTGGLCRRDVSMRVEGFKGPSIYPWKKHKAKGKPVKVMLQQDMTGCSKGTTGQGKPEMVGAITNHVDAGLTKFITKVVYALSLLILDSTAISEIGPFESGIAQNQSINMMNELHHILVTTECLQTIPLPRAYSITISQITWAYLLTPIFRLATPTRWPCSPITVVTFCIFLSTLYTANDLENPFGTEVNNLALENYCEQNVSDVHVSQLLYPLSLETRELWNSRSEDEIRGALTQRADPSKTDMWERLNPWTVRQTLSLPVVVPNALSLPEQ</sequence>
<evidence type="ECO:0000313" key="8">
    <source>
        <dbReference type="EMBL" id="KAF9732484.1"/>
    </source>
</evidence>
<reference evidence="8" key="1">
    <citation type="journal article" date="2020" name="Mol. Plant Microbe Interact.">
        <title>Genome Sequence of the Biocontrol Agent Coniothyrium minitans strain Conio (IMI 134523).</title>
        <authorList>
            <person name="Patel D."/>
            <person name="Shittu T.A."/>
            <person name="Baroncelli R."/>
            <person name="Muthumeenakshi S."/>
            <person name="Osborne T.H."/>
            <person name="Janganan T.K."/>
            <person name="Sreenivasaprasad S."/>
        </authorList>
    </citation>
    <scope>NUCLEOTIDE SEQUENCE</scope>
    <source>
        <strain evidence="8">Conio</strain>
    </source>
</reference>
<dbReference type="Proteomes" id="UP000756921">
    <property type="component" value="Unassembled WGS sequence"/>
</dbReference>
<evidence type="ECO:0000256" key="2">
    <source>
        <dbReference type="ARBA" id="ARBA00022448"/>
    </source>
</evidence>
<protein>
    <submittedName>
        <fullName evidence="8">Bestrophin domain-containing protein</fullName>
    </submittedName>
</protein>
<keyword evidence="6" id="KW-0406">Ion transport</keyword>
<comment type="subcellular location">
    <subcellularLocation>
        <location evidence="1">Cell membrane</location>
        <topology evidence="1">Multi-pass membrane protein</topology>
    </subcellularLocation>
</comment>
<evidence type="ECO:0000256" key="4">
    <source>
        <dbReference type="ARBA" id="ARBA00022692"/>
    </source>
</evidence>
<keyword evidence="5" id="KW-1133">Transmembrane helix</keyword>
<keyword evidence="2" id="KW-0813">Transport</keyword>
<evidence type="ECO:0000256" key="6">
    <source>
        <dbReference type="ARBA" id="ARBA00023065"/>
    </source>
</evidence>
<dbReference type="OrthoDB" id="1368at2759"/>
<evidence type="ECO:0000256" key="5">
    <source>
        <dbReference type="ARBA" id="ARBA00022989"/>
    </source>
</evidence>
<dbReference type="InterPro" id="IPR044669">
    <property type="entry name" value="YneE/VCCN1/2-like"/>
</dbReference>
<dbReference type="GO" id="GO:0005886">
    <property type="term" value="C:plasma membrane"/>
    <property type="evidence" value="ECO:0007669"/>
    <property type="project" value="UniProtKB-SubCell"/>
</dbReference>
<dbReference type="EMBL" id="WJXW01000010">
    <property type="protein sequence ID" value="KAF9732484.1"/>
    <property type="molecule type" value="Genomic_DNA"/>
</dbReference>
<evidence type="ECO:0000256" key="3">
    <source>
        <dbReference type="ARBA" id="ARBA00022475"/>
    </source>
</evidence>